<dbReference type="Gene3D" id="3.40.50.300">
    <property type="entry name" value="P-loop containing nucleotide triphosphate hydrolases"/>
    <property type="match status" value="1"/>
</dbReference>
<comment type="caution">
    <text evidence="2">The sequence shown here is derived from an EMBL/GenBank/DDBJ whole genome shotgun (WGS) entry which is preliminary data.</text>
</comment>
<dbReference type="Pfam" id="PF13469">
    <property type="entry name" value="Sulfotransfer_3"/>
    <property type="match status" value="1"/>
</dbReference>
<dbReference type="InterPro" id="IPR029071">
    <property type="entry name" value="Ubiquitin-like_domsf"/>
</dbReference>
<evidence type="ECO:0000259" key="1">
    <source>
        <dbReference type="PROSITE" id="PS50053"/>
    </source>
</evidence>
<keyword evidence="3" id="KW-1185">Reference proteome</keyword>
<feature type="domain" description="Ubiquitin-like" evidence="1">
    <location>
        <begin position="465"/>
        <end position="540"/>
    </location>
</feature>
<dbReference type="InterPro" id="IPR019954">
    <property type="entry name" value="Ubiquitin_CS"/>
</dbReference>
<dbReference type="SUPFAM" id="SSF54236">
    <property type="entry name" value="Ubiquitin-like"/>
    <property type="match status" value="7"/>
</dbReference>
<dbReference type="PROSITE" id="PS50053">
    <property type="entry name" value="UBIQUITIN_2"/>
    <property type="match status" value="7"/>
</dbReference>
<accession>A0ABR3MNL3</accession>
<reference evidence="2 3" key="1">
    <citation type="submission" date="2023-09" db="EMBL/GenBank/DDBJ databases">
        <authorList>
            <person name="Wang M."/>
        </authorList>
    </citation>
    <scope>NUCLEOTIDE SEQUENCE [LARGE SCALE GENOMIC DNA]</scope>
    <source>
        <strain evidence="2">GT-2023</strain>
        <tissue evidence="2">Liver</tissue>
    </source>
</reference>
<dbReference type="InterPro" id="IPR019956">
    <property type="entry name" value="Ubiquitin_dom"/>
</dbReference>
<dbReference type="SMART" id="SM00213">
    <property type="entry name" value="UBQ"/>
    <property type="match status" value="7"/>
</dbReference>
<gene>
    <name evidence="2" type="ORF">QQF64_001872</name>
</gene>
<evidence type="ECO:0000313" key="3">
    <source>
        <dbReference type="Proteomes" id="UP001558613"/>
    </source>
</evidence>
<dbReference type="InterPro" id="IPR050158">
    <property type="entry name" value="Ubiquitin_ubiquitin-like"/>
</dbReference>
<dbReference type="Gene3D" id="3.10.20.90">
    <property type="entry name" value="Phosphatidylinositol 3-kinase Catalytic Subunit, Chain A, domain 1"/>
    <property type="match status" value="7"/>
</dbReference>
<sequence>MRFSVKRAVVPLLTLFGVYTLTSALYQLLTCPGKVPRTQMRSIVVRNWNQTQYRYNQNTPMVFVGGVPRSGTTLMRAMLDAHPDIRCGEETRVIPRILSLRQGWGRQTEERWALEEEGVSQEMLDAATTAFLLEVIARHGEPAPLLCNKDPFTLKSAVYLSQIFPNSKFLLMLRDGRASVHSMISRRVTIAGFNLSSYRDCLTKWSNAVEAMLSQCMAVGQSRCLTVRYEDLVLQPRATMQRVLRFLNTLWHEGVLHHEEAIGKPGGVSLSRSERSTDQVIKPVNLEALTRWVGHIPADVQEDIENIAPMLRRLGYNPKANPPDYGQPDPEVINNTQRVLRGDFKSPTNLKRQVSPKIDSKGVRFAPGTRRETHAFRTLPGKNICFVKMQIFVKTLTGKTITLEVEPSDTIENVKAKIQDKEGIPPDQQRLIFAGKQLEDGRTLSDYNIQKESTLHLVLRLRGGMQIFVKTLTGKTITLEVEPSDTIENVKAKIQDKEGIPPDQQRLIFAGKQLEDGRTLSDYNIQKESTLHLVLRLRGGMQIFVKTLTGKTITLEVEPSDTIENVKAKIQDKEGIPPDQQRLIFAGKQLEDGRTLSDYNIQKESTLHLVLRLRGGMQIFVKTLTGKTITLEVEPSDTIENVKAKIQDKEGIPPDQQRLIFAGKQLEDGRTLSDYNIQKESTLHLVLRLRGGMQIFVKTLTGKTITLEVEPSDTIENVKAKIQDKEGIPPDQQRLIFAGKQLEDGRTLSDYNIQKESTLHLVLRLRGGMQIFVKTLTGKTITLEVEPSDTIENVKAKIQDKEGIPPDQQRLIFAGKQLEDGRTLSDYNIQKESTLHLVLRLRGGMQIFVKTLTGKTITLEVEPSDTIENVKAKIQDKEGIPPDQQRLIFAGKQLEDGRTLSDYNIQKESTLHLVLRLRGGN</sequence>
<protein>
    <recommendedName>
        <fullName evidence="1">Ubiquitin-like domain-containing protein</fullName>
    </recommendedName>
</protein>
<dbReference type="PRINTS" id="PR00348">
    <property type="entry name" value="UBIQUITIN"/>
</dbReference>
<dbReference type="InterPro" id="IPR027417">
    <property type="entry name" value="P-loop_NTPase"/>
</dbReference>
<feature type="domain" description="Ubiquitin-like" evidence="1">
    <location>
        <begin position="769"/>
        <end position="844"/>
    </location>
</feature>
<feature type="domain" description="Ubiquitin-like" evidence="1">
    <location>
        <begin position="389"/>
        <end position="464"/>
    </location>
</feature>
<organism evidence="2 3">
    <name type="scientific">Cirrhinus molitorella</name>
    <name type="common">mud carp</name>
    <dbReference type="NCBI Taxonomy" id="172907"/>
    <lineage>
        <taxon>Eukaryota</taxon>
        <taxon>Metazoa</taxon>
        <taxon>Chordata</taxon>
        <taxon>Craniata</taxon>
        <taxon>Vertebrata</taxon>
        <taxon>Euteleostomi</taxon>
        <taxon>Actinopterygii</taxon>
        <taxon>Neopterygii</taxon>
        <taxon>Teleostei</taxon>
        <taxon>Ostariophysi</taxon>
        <taxon>Cypriniformes</taxon>
        <taxon>Cyprinidae</taxon>
        <taxon>Labeoninae</taxon>
        <taxon>Labeonini</taxon>
        <taxon>Cirrhinus</taxon>
    </lineage>
</organism>
<dbReference type="PROSITE" id="PS00299">
    <property type="entry name" value="UBIQUITIN_1"/>
    <property type="match status" value="7"/>
</dbReference>
<evidence type="ECO:0000313" key="2">
    <source>
        <dbReference type="EMBL" id="KAL1266197.1"/>
    </source>
</evidence>
<feature type="domain" description="Ubiquitin-like" evidence="1">
    <location>
        <begin position="845"/>
        <end position="920"/>
    </location>
</feature>
<name>A0ABR3MNL3_9TELE</name>
<dbReference type="InterPro" id="IPR000626">
    <property type="entry name" value="Ubiquitin-like_dom"/>
</dbReference>
<dbReference type="CDD" id="cd01803">
    <property type="entry name" value="Ubl_ubiquitin"/>
    <property type="match status" value="7"/>
</dbReference>
<dbReference type="SUPFAM" id="SSF52540">
    <property type="entry name" value="P-loop containing nucleoside triphosphate hydrolases"/>
    <property type="match status" value="1"/>
</dbReference>
<feature type="domain" description="Ubiquitin-like" evidence="1">
    <location>
        <begin position="541"/>
        <end position="616"/>
    </location>
</feature>
<feature type="domain" description="Ubiquitin-like" evidence="1">
    <location>
        <begin position="617"/>
        <end position="692"/>
    </location>
</feature>
<dbReference type="EMBL" id="JAYMGO010000010">
    <property type="protein sequence ID" value="KAL1266197.1"/>
    <property type="molecule type" value="Genomic_DNA"/>
</dbReference>
<proteinExistence type="predicted"/>
<feature type="domain" description="Ubiquitin-like" evidence="1">
    <location>
        <begin position="693"/>
        <end position="768"/>
    </location>
</feature>
<dbReference type="Proteomes" id="UP001558613">
    <property type="component" value="Unassembled WGS sequence"/>
</dbReference>
<dbReference type="PANTHER" id="PTHR10666">
    <property type="entry name" value="UBIQUITIN"/>
    <property type="match status" value="1"/>
</dbReference>
<dbReference type="Pfam" id="PF00240">
    <property type="entry name" value="ubiquitin"/>
    <property type="match status" value="7"/>
</dbReference>